<name>F0XKH0_GROCL</name>
<dbReference type="InterPro" id="IPR029058">
    <property type="entry name" value="AB_hydrolase_fold"/>
</dbReference>
<dbReference type="AlphaFoldDB" id="F0XKH0"/>
<dbReference type="PANTHER" id="PTHR17630:SF44">
    <property type="entry name" value="PROTEIN AIM2"/>
    <property type="match status" value="1"/>
</dbReference>
<proteinExistence type="predicted"/>
<dbReference type="OrthoDB" id="17560at2759"/>
<sequence>MASLPPADCCVRGVKHDGSPVGTIEKIDGIDTYFARPANNASDTAILIFTDVFGIYKNVQLIADAFAARGYLTVVPDLFDGDTIPLAAFESGTFDFPPWLQKHSTAQVDPIGETIIKHLRTTLKVKKLAAVGYCFGAKYVVRNLKAGIIDAGFVAHPSFVTPEELGAITQPLSIAAAEIDSIFTNELRHTSEEILAKIQVPYQIFLYGAVSHGFAVRGDLSDKKVKFATDQAFEQAVKWFNAWL</sequence>
<dbReference type="GeneID" id="25981788"/>
<reference evidence="2 3" key="1">
    <citation type="journal article" date="2011" name="Proc. Natl. Acad. Sci. U.S.A.">
        <title>Genome and transcriptome analyses of the mountain pine beetle-fungal symbiont Grosmannia clavigera, a lodgepole pine pathogen.</title>
        <authorList>
            <person name="DiGuistini S."/>
            <person name="Wang Y."/>
            <person name="Liao N.Y."/>
            <person name="Taylor G."/>
            <person name="Tanguay P."/>
            <person name="Feau N."/>
            <person name="Henrissat B."/>
            <person name="Chan S.K."/>
            <person name="Hesse-Orce U."/>
            <person name="Alamouti S.M."/>
            <person name="Tsui C.K.M."/>
            <person name="Docking R.T."/>
            <person name="Levasseur A."/>
            <person name="Haridas S."/>
            <person name="Robertson G."/>
            <person name="Birol I."/>
            <person name="Holt R.A."/>
            <person name="Marra M.A."/>
            <person name="Hamelin R.C."/>
            <person name="Hirst M."/>
            <person name="Jones S.J.M."/>
            <person name="Bohlmann J."/>
            <person name="Breuil C."/>
        </authorList>
    </citation>
    <scope>NUCLEOTIDE SEQUENCE [LARGE SCALE GENOMIC DNA]</scope>
    <source>
        <strain evidence="3">kw1407 / UAMH 11150</strain>
    </source>
</reference>
<feature type="domain" description="Dienelactone hydrolase" evidence="1">
    <location>
        <begin position="30"/>
        <end position="242"/>
    </location>
</feature>
<dbReference type="HOGENOM" id="CLU_054590_2_1_1"/>
<evidence type="ECO:0000313" key="3">
    <source>
        <dbReference type="Proteomes" id="UP000007796"/>
    </source>
</evidence>
<gene>
    <name evidence="2" type="ORF">CMQ_8163</name>
</gene>
<organism evidence="3">
    <name type="scientific">Grosmannia clavigera (strain kw1407 / UAMH 11150)</name>
    <name type="common">Blue stain fungus</name>
    <name type="synonym">Graphiocladiella clavigera</name>
    <dbReference type="NCBI Taxonomy" id="655863"/>
    <lineage>
        <taxon>Eukaryota</taxon>
        <taxon>Fungi</taxon>
        <taxon>Dikarya</taxon>
        <taxon>Ascomycota</taxon>
        <taxon>Pezizomycotina</taxon>
        <taxon>Sordariomycetes</taxon>
        <taxon>Sordariomycetidae</taxon>
        <taxon>Ophiostomatales</taxon>
        <taxon>Ophiostomataceae</taxon>
        <taxon>Leptographium</taxon>
    </lineage>
</organism>
<evidence type="ECO:0000259" key="1">
    <source>
        <dbReference type="Pfam" id="PF01738"/>
    </source>
</evidence>
<dbReference type="eggNOG" id="KOG3043">
    <property type="taxonomic scope" value="Eukaryota"/>
</dbReference>
<dbReference type="EMBL" id="GL629788">
    <property type="protein sequence ID" value="EFX01697.1"/>
    <property type="molecule type" value="Genomic_DNA"/>
</dbReference>
<dbReference type="InParanoid" id="F0XKH0"/>
<accession>F0XKH0</accession>
<dbReference type="SUPFAM" id="SSF53474">
    <property type="entry name" value="alpha/beta-Hydrolases"/>
    <property type="match status" value="1"/>
</dbReference>
<keyword evidence="3" id="KW-1185">Reference proteome</keyword>
<dbReference type="FunCoup" id="F0XKH0">
    <property type="interactions" value="227"/>
</dbReference>
<dbReference type="STRING" id="655863.F0XKH0"/>
<dbReference type="InterPro" id="IPR002925">
    <property type="entry name" value="Dienelactn_hydro"/>
</dbReference>
<dbReference type="PANTHER" id="PTHR17630">
    <property type="entry name" value="DIENELACTONE HYDROLASE"/>
    <property type="match status" value="1"/>
</dbReference>
<dbReference type="Pfam" id="PF01738">
    <property type="entry name" value="DLH"/>
    <property type="match status" value="1"/>
</dbReference>
<dbReference type="Gene3D" id="3.40.50.1820">
    <property type="entry name" value="alpha/beta hydrolase"/>
    <property type="match status" value="1"/>
</dbReference>
<protein>
    <submittedName>
        <fullName evidence="2">Dienelactone hydrolase family protein</fullName>
    </submittedName>
</protein>
<evidence type="ECO:0000313" key="2">
    <source>
        <dbReference type="EMBL" id="EFX01697.1"/>
    </source>
</evidence>
<dbReference type="GO" id="GO:0016787">
    <property type="term" value="F:hydrolase activity"/>
    <property type="evidence" value="ECO:0007669"/>
    <property type="project" value="UniProtKB-KW"/>
</dbReference>
<dbReference type="RefSeq" id="XP_014171179.1">
    <property type="nucleotide sequence ID" value="XM_014315704.1"/>
</dbReference>
<keyword evidence="2" id="KW-0378">Hydrolase</keyword>
<dbReference type="Proteomes" id="UP000007796">
    <property type="component" value="Unassembled WGS sequence"/>
</dbReference>